<evidence type="ECO:0000256" key="2">
    <source>
        <dbReference type="SAM" id="Phobius"/>
    </source>
</evidence>
<reference evidence="4" key="2">
    <citation type="submission" date="2020-10" db="UniProtKB">
        <authorList>
            <consortium name="WormBaseParasite"/>
        </authorList>
    </citation>
    <scope>IDENTIFICATION</scope>
</reference>
<feature type="transmembrane region" description="Helical" evidence="2">
    <location>
        <begin position="12"/>
        <end position="35"/>
    </location>
</feature>
<feature type="transmembrane region" description="Helical" evidence="2">
    <location>
        <begin position="47"/>
        <end position="75"/>
    </location>
</feature>
<evidence type="ECO:0000256" key="1">
    <source>
        <dbReference type="SAM" id="MobiDB-lite"/>
    </source>
</evidence>
<accession>A0A7E4VWY4</accession>
<keyword evidence="2" id="KW-0472">Membrane</keyword>
<protein>
    <submittedName>
        <fullName evidence="4">Collagen-like protein</fullName>
    </submittedName>
</protein>
<proteinExistence type="predicted"/>
<dbReference type="WBParaSite" id="Pan_g3778.t1">
    <property type="protein sequence ID" value="Pan_g3778.t1"/>
    <property type="gene ID" value="Pan_g3778"/>
</dbReference>
<evidence type="ECO:0000313" key="4">
    <source>
        <dbReference type="WBParaSite" id="Pan_g3778.t1"/>
    </source>
</evidence>
<evidence type="ECO:0000313" key="3">
    <source>
        <dbReference type="Proteomes" id="UP000492821"/>
    </source>
</evidence>
<feature type="compositionally biased region" description="Basic and acidic residues" evidence="1">
    <location>
        <begin position="194"/>
        <end position="204"/>
    </location>
</feature>
<sequence length="266" mass="27277">MRRTGGIGRPLVGILVTYVVGIQGGPDFATTVASLLTTPAGSKPSTIINAVLLGIAIALFIATLGSLGGMIFCLAKFKKSKAPAKPGAPGKKGLLGSLGNGKQQPGGLPGAGGKPGPKPSLVKAATSTTSLKKPGGGPLKPAPTVPPTKITVGGKKPAQKPKQAPKPKSTTPTASTTRSSSQPKRGPPSPQGHSPKDGSQKDLPPEPTQQSSRRIEIDDIATPNVVRKTFISYGNEQWREAGDTSAETEDFTFEIPSGNTFSMLDE</sequence>
<name>A0A7E4VWY4_PANRE</name>
<keyword evidence="3" id="KW-1185">Reference proteome</keyword>
<dbReference type="AlphaFoldDB" id="A0A7E4VWY4"/>
<feature type="region of interest" description="Disordered" evidence="1">
    <location>
        <begin position="81"/>
        <end position="220"/>
    </location>
</feature>
<feature type="compositionally biased region" description="Low complexity" evidence="1">
    <location>
        <begin position="83"/>
        <end position="106"/>
    </location>
</feature>
<feature type="compositionally biased region" description="Low complexity" evidence="1">
    <location>
        <begin position="166"/>
        <end position="183"/>
    </location>
</feature>
<dbReference type="Proteomes" id="UP000492821">
    <property type="component" value="Unassembled WGS sequence"/>
</dbReference>
<reference evidence="3" key="1">
    <citation type="journal article" date="2013" name="Genetics">
        <title>The draft genome and transcriptome of Panagrellus redivivus are shaped by the harsh demands of a free-living lifestyle.</title>
        <authorList>
            <person name="Srinivasan J."/>
            <person name="Dillman A.R."/>
            <person name="Macchietto M.G."/>
            <person name="Heikkinen L."/>
            <person name="Lakso M."/>
            <person name="Fracchia K.M."/>
            <person name="Antoshechkin I."/>
            <person name="Mortazavi A."/>
            <person name="Wong G."/>
            <person name="Sternberg P.W."/>
        </authorList>
    </citation>
    <scope>NUCLEOTIDE SEQUENCE [LARGE SCALE GENOMIC DNA]</scope>
    <source>
        <strain evidence="3">MT8872</strain>
    </source>
</reference>
<keyword evidence="2" id="KW-0812">Transmembrane</keyword>
<organism evidence="3 4">
    <name type="scientific">Panagrellus redivivus</name>
    <name type="common">Microworm</name>
    <dbReference type="NCBI Taxonomy" id="6233"/>
    <lineage>
        <taxon>Eukaryota</taxon>
        <taxon>Metazoa</taxon>
        <taxon>Ecdysozoa</taxon>
        <taxon>Nematoda</taxon>
        <taxon>Chromadorea</taxon>
        <taxon>Rhabditida</taxon>
        <taxon>Tylenchina</taxon>
        <taxon>Panagrolaimomorpha</taxon>
        <taxon>Panagrolaimoidea</taxon>
        <taxon>Panagrolaimidae</taxon>
        <taxon>Panagrellus</taxon>
    </lineage>
</organism>
<keyword evidence="2" id="KW-1133">Transmembrane helix</keyword>